<keyword evidence="1" id="KW-0812">Transmembrane</keyword>
<evidence type="ECO:0000256" key="1">
    <source>
        <dbReference type="SAM" id="Phobius"/>
    </source>
</evidence>
<reference evidence="2 3" key="1">
    <citation type="journal article" date="2018" name="Sci. Adv.">
        <title>Multi-heme cytochromes provide a pathway for survival in energy-limited environments.</title>
        <authorList>
            <person name="Deng X."/>
            <person name="Dohmae N."/>
            <person name="Nealson K.H."/>
            <person name="Hashimoto K."/>
            <person name="Okamoto A."/>
        </authorList>
    </citation>
    <scope>NUCLEOTIDE SEQUENCE [LARGE SCALE GENOMIC DNA]</scope>
    <source>
        <strain evidence="2 3">IS5</strain>
    </source>
</reference>
<evidence type="ECO:0000313" key="3">
    <source>
        <dbReference type="Proteomes" id="UP000269883"/>
    </source>
</evidence>
<dbReference type="NCBIfam" id="NF008528">
    <property type="entry name" value="PRK11463.1-2"/>
    <property type="match status" value="1"/>
</dbReference>
<accession>A0A2Z6AZI4</accession>
<sequence>MVFRLFLAFATVPLIEIYLLMKVGSAIGAEATIAIVLLTGFAGAWLARAQGVSVLNRMRADMNRGVPPTGQLVDAALILVAGVVLLTPGFATDIMGLLLLIPPVRAKLKEVLGRKLADMAQNGHVTVIHR</sequence>
<keyword evidence="1" id="KW-0472">Membrane</keyword>
<dbReference type="AlphaFoldDB" id="A0A2Z6AZI4"/>
<dbReference type="OrthoDB" id="9792788at2"/>
<gene>
    <name evidence="2" type="ORF">DFE_1955</name>
</gene>
<evidence type="ECO:0000313" key="2">
    <source>
        <dbReference type="EMBL" id="BBD08681.1"/>
    </source>
</evidence>
<dbReference type="PANTHER" id="PTHR35335">
    <property type="entry name" value="UPF0716 PROTEIN FXSA"/>
    <property type="match status" value="1"/>
</dbReference>
<dbReference type="Proteomes" id="UP000269883">
    <property type="component" value="Chromosome"/>
</dbReference>
<dbReference type="RefSeq" id="WP_126378986.1">
    <property type="nucleotide sequence ID" value="NZ_AP017378.1"/>
</dbReference>
<keyword evidence="1" id="KW-1133">Transmembrane helix</keyword>
<feature type="transmembrane region" description="Helical" evidence="1">
    <location>
        <begin position="75"/>
        <end position="101"/>
    </location>
</feature>
<proteinExistence type="predicted"/>
<organism evidence="2 3">
    <name type="scientific">Desulfovibrio ferrophilus</name>
    <dbReference type="NCBI Taxonomy" id="241368"/>
    <lineage>
        <taxon>Bacteria</taxon>
        <taxon>Pseudomonadati</taxon>
        <taxon>Thermodesulfobacteriota</taxon>
        <taxon>Desulfovibrionia</taxon>
        <taxon>Desulfovibrionales</taxon>
        <taxon>Desulfovibrionaceae</taxon>
        <taxon>Desulfovibrio</taxon>
    </lineage>
</organism>
<feature type="transmembrane region" description="Helical" evidence="1">
    <location>
        <begin position="6"/>
        <end position="21"/>
    </location>
</feature>
<keyword evidence="3" id="KW-1185">Reference proteome</keyword>
<dbReference type="InterPro" id="IPR007313">
    <property type="entry name" value="FxsA"/>
</dbReference>
<dbReference type="EMBL" id="AP017378">
    <property type="protein sequence ID" value="BBD08681.1"/>
    <property type="molecule type" value="Genomic_DNA"/>
</dbReference>
<dbReference type="KEGG" id="dfl:DFE_1955"/>
<dbReference type="PANTHER" id="PTHR35335:SF1">
    <property type="entry name" value="UPF0716 PROTEIN FXSA"/>
    <property type="match status" value="1"/>
</dbReference>
<protein>
    <submittedName>
        <fullName evidence="2">FxsA cytoplasmic membrane protein</fullName>
    </submittedName>
</protein>
<dbReference type="GO" id="GO:0016020">
    <property type="term" value="C:membrane"/>
    <property type="evidence" value="ECO:0007669"/>
    <property type="project" value="InterPro"/>
</dbReference>
<dbReference type="Pfam" id="PF04186">
    <property type="entry name" value="FxsA"/>
    <property type="match status" value="1"/>
</dbReference>
<feature type="transmembrane region" description="Helical" evidence="1">
    <location>
        <begin position="33"/>
        <end position="55"/>
    </location>
</feature>
<name>A0A2Z6AZI4_9BACT</name>